<dbReference type="Pfam" id="PF00004">
    <property type="entry name" value="AAA"/>
    <property type="match status" value="1"/>
</dbReference>
<sequence>MDQPDQFSDWAEKYRPKTFKEIIGNKKALHELRLWADEWAAKMPEKRAVILYGPAGVGKTTSAHALAREMGWEMIELNAGDQRTAEVIDKVAGSASRMKTLFSHEKKESDDKGSSKRLIVLDEADNLHGTYDKGGSKAISDVIAKTTHPIILIANDVYGITQTIRSQCLEISFSSIQSRSIVPALKRACDTEGIACGEDALLKLAENAGGDLRSAMNDLQACASGKSELKAEDIVISGRDVKETIFKALVKVFKGKNRREALDAVGTLDETPEDLIMWIDENLPLQFPDEKKGPVFEKVNPDISNGYAVLSRADLYLGRVRLRQNYRLWRYANFMMTVGPMSVRSGEYSGFIKYSSPSGWKRMGQAKSMRAMRDNIAVKMSVRHKDSMRVSRNELIPYYMRLMENEEYAVNLSGESDFDLDELIYLLQAKSATKTVQNIYDKSRVIAAKHHSAEPEFFKEKRPRKEKEKEDKSQMTIEEIAAAAEKKKQQEAEKQKAEADEKAKKEKADRTEKSEPPKNQKSLFDF</sequence>
<accession>A0AA96ZV60</accession>
<evidence type="ECO:0000256" key="4">
    <source>
        <dbReference type="ARBA" id="ARBA00022741"/>
    </source>
</evidence>
<protein>
    <recommendedName>
        <fullName evidence="2 7">Replication factor C large subunit</fullName>
        <shortName evidence="7">RFC large subunit</shortName>
    </recommendedName>
    <alternativeName>
        <fullName evidence="6 7">Clamp loader large subunit</fullName>
    </alternativeName>
</protein>
<dbReference type="GeneID" id="89229726"/>
<dbReference type="InterPro" id="IPR003959">
    <property type="entry name" value="ATPase_AAA_core"/>
</dbReference>
<dbReference type="InterPro" id="IPR027417">
    <property type="entry name" value="P-loop_NTPase"/>
</dbReference>
<keyword evidence="11" id="KW-1185">Reference proteome</keyword>
<evidence type="ECO:0000256" key="3">
    <source>
        <dbReference type="ARBA" id="ARBA00022705"/>
    </source>
</evidence>
<dbReference type="RefSeq" id="WP_338103118.1">
    <property type="nucleotide sequence ID" value="NZ_CP131060.1"/>
</dbReference>
<feature type="compositionally biased region" description="Basic and acidic residues" evidence="8">
    <location>
        <begin position="454"/>
        <end position="473"/>
    </location>
</feature>
<comment type="subunit">
    <text evidence="7">Heteromultimer composed of small subunits (RfcS) and large subunits (RfcL).</text>
</comment>
<dbReference type="Gene3D" id="1.10.8.60">
    <property type="match status" value="1"/>
</dbReference>
<reference evidence="10 11" key="1">
    <citation type="submission" date="2023-07" db="EMBL/GenBank/DDBJ databases">
        <title>Closed genoem sequence of Methanosarcinaceae archaeon Ac7.</title>
        <authorList>
            <person name="Poehlein A."/>
            <person name="Protasov E."/>
            <person name="Platt K."/>
            <person name="Reeh H."/>
            <person name="Daniel R."/>
            <person name="Brune A."/>
        </authorList>
    </citation>
    <scope>NUCLEOTIDE SEQUENCE [LARGE SCALE GENOMIC DNA]</scope>
    <source>
        <strain evidence="10 11">Ac7</strain>
    </source>
</reference>
<dbReference type="GO" id="GO:0003689">
    <property type="term" value="F:DNA clamp loader activity"/>
    <property type="evidence" value="ECO:0007669"/>
    <property type="project" value="UniProtKB-UniRule"/>
</dbReference>
<dbReference type="CDD" id="cd00009">
    <property type="entry name" value="AAA"/>
    <property type="match status" value="1"/>
</dbReference>
<feature type="region of interest" description="Disordered" evidence="8">
    <location>
        <begin position="454"/>
        <end position="526"/>
    </location>
</feature>
<keyword evidence="10" id="KW-0378">Hydrolase</keyword>
<evidence type="ECO:0000256" key="6">
    <source>
        <dbReference type="ARBA" id="ARBA00032141"/>
    </source>
</evidence>
<dbReference type="GO" id="GO:0006260">
    <property type="term" value="P:DNA replication"/>
    <property type="evidence" value="ECO:0007669"/>
    <property type="project" value="UniProtKB-UniRule"/>
</dbReference>
<evidence type="ECO:0000256" key="1">
    <source>
        <dbReference type="ARBA" id="ARBA00006878"/>
    </source>
</evidence>
<comment type="function">
    <text evidence="7">Part of the RFC clamp loader complex which loads the PCNA sliding clamp onto DNA.</text>
</comment>
<dbReference type="NCBIfam" id="NF003231">
    <property type="entry name" value="PRK04195.2-1"/>
    <property type="match status" value="1"/>
</dbReference>
<name>A0AA96ZV60_9EURY</name>
<dbReference type="GO" id="GO:0004386">
    <property type="term" value="F:helicase activity"/>
    <property type="evidence" value="ECO:0007669"/>
    <property type="project" value="UniProtKB-KW"/>
</dbReference>
<dbReference type="GO" id="GO:0005524">
    <property type="term" value="F:ATP binding"/>
    <property type="evidence" value="ECO:0007669"/>
    <property type="project" value="UniProtKB-UniRule"/>
</dbReference>
<keyword evidence="4 7" id="KW-0547">Nucleotide-binding</keyword>
<dbReference type="SMART" id="SM00382">
    <property type="entry name" value="AAA"/>
    <property type="match status" value="1"/>
</dbReference>
<dbReference type="InterPro" id="IPR003593">
    <property type="entry name" value="AAA+_ATPase"/>
</dbReference>
<evidence type="ECO:0000256" key="5">
    <source>
        <dbReference type="ARBA" id="ARBA00022840"/>
    </source>
</evidence>
<dbReference type="EMBL" id="CP131060">
    <property type="protein sequence ID" value="WNY25071.1"/>
    <property type="molecule type" value="Genomic_DNA"/>
</dbReference>
<proteinExistence type="inferred from homology"/>
<dbReference type="PANTHER" id="PTHR23389:SF6">
    <property type="entry name" value="REPLICATION FACTOR C SUBUNIT 1"/>
    <property type="match status" value="1"/>
</dbReference>
<keyword evidence="5 7" id="KW-0067">ATP-binding</keyword>
<dbReference type="PANTHER" id="PTHR23389">
    <property type="entry name" value="CHROMOSOME TRANSMISSION FIDELITY FACTOR 18"/>
    <property type="match status" value="1"/>
</dbReference>
<feature type="domain" description="AAA+ ATPase" evidence="9">
    <location>
        <begin position="45"/>
        <end position="195"/>
    </location>
</feature>
<keyword evidence="10" id="KW-0347">Helicase</keyword>
<dbReference type="NCBIfam" id="NF003229">
    <property type="entry name" value="PRK04195.1-5"/>
    <property type="match status" value="1"/>
</dbReference>
<evidence type="ECO:0000256" key="7">
    <source>
        <dbReference type="HAMAP-Rule" id="MF_01508"/>
    </source>
</evidence>
<keyword evidence="3 7" id="KW-0235">DNA replication</keyword>
<feature type="compositionally biased region" description="Basic and acidic residues" evidence="8">
    <location>
        <begin position="484"/>
        <end position="518"/>
    </location>
</feature>
<dbReference type="HAMAP" id="MF_01508">
    <property type="entry name" value="RfcL"/>
    <property type="match status" value="1"/>
</dbReference>
<evidence type="ECO:0000256" key="8">
    <source>
        <dbReference type="SAM" id="MobiDB-lite"/>
    </source>
</evidence>
<evidence type="ECO:0000313" key="11">
    <source>
        <dbReference type="Proteomes" id="UP001303587"/>
    </source>
</evidence>
<gene>
    <name evidence="10" type="primary">ruvB_2</name>
    <name evidence="7" type="synonym">rfcL</name>
    <name evidence="10" type="ORF">MsAc7_06100</name>
</gene>
<feature type="binding site" evidence="7">
    <location>
        <begin position="53"/>
        <end position="60"/>
    </location>
    <ligand>
        <name>ATP</name>
        <dbReference type="ChEBI" id="CHEBI:30616"/>
    </ligand>
</feature>
<evidence type="ECO:0000256" key="2">
    <source>
        <dbReference type="ARBA" id="ARBA00014793"/>
    </source>
</evidence>
<dbReference type="AlphaFoldDB" id="A0AA96ZV60"/>
<evidence type="ECO:0000259" key="9">
    <source>
        <dbReference type="SMART" id="SM00382"/>
    </source>
</evidence>
<dbReference type="Proteomes" id="UP001303587">
    <property type="component" value="Chromosome"/>
</dbReference>
<evidence type="ECO:0000313" key="10">
    <source>
        <dbReference type="EMBL" id="WNY25071.1"/>
    </source>
</evidence>
<dbReference type="SUPFAM" id="SSF52540">
    <property type="entry name" value="P-loop containing nucleoside triphosphate hydrolases"/>
    <property type="match status" value="1"/>
</dbReference>
<organism evidence="10 11">
    <name type="scientific">Methanolapillus millepedarum</name>
    <dbReference type="NCBI Taxonomy" id="3028296"/>
    <lineage>
        <taxon>Archaea</taxon>
        <taxon>Methanobacteriati</taxon>
        <taxon>Methanobacteriota</taxon>
        <taxon>Stenosarchaea group</taxon>
        <taxon>Methanomicrobia</taxon>
        <taxon>Methanosarcinales</taxon>
        <taxon>Methanosarcinaceae</taxon>
        <taxon>Methanolapillus</taxon>
    </lineage>
</organism>
<dbReference type="InterPro" id="IPR047854">
    <property type="entry name" value="RFC_lid"/>
</dbReference>
<dbReference type="CDD" id="cd18140">
    <property type="entry name" value="HLD_clamp_RFC"/>
    <property type="match status" value="1"/>
</dbReference>
<dbReference type="GO" id="GO:0016887">
    <property type="term" value="F:ATP hydrolysis activity"/>
    <property type="evidence" value="ECO:0007669"/>
    <property type="project" value="InterPro"/>
</dbReference>
<dbReference type="InterPro" id="IPR023935">
    <property type="entry name" value="Rep_factor-C_lsu"/>
</dbReference>
<dbReference type="Gene3D" id="3.40.50.300">
    <property type="entry name" value="P-loop containing nucleotide triphosphate hydrolases"/>
    <property type="match status" value="1"/>
</dbReference>
<comment type="similarity">
    <text evidence="1 7">Belongs to the activator 1 small subunits family. RfcL subfamily.</text>
</comment>